<comment type="caution">
    <text evidence="2">The sequence shown here is derived from an EMBL/GenBank/DDBJ whole genome shotgun (WGS) entry which is preliminary data.</text>
</comment>
<gene>
    <name evidence="2" type="ORF">ACWI_27470</name>
</gene>
<sequence length="44" mass="4909">MTTVQSLMLAFCFGSVMGYLLADVIYLICSAVKKFKKKKEDSAE</sequence>
<feature type="transmembrane region" description="Helical" evidence="1">
    <location>
        <begin position="6"/>
        <end position="29"/>
    </location>
</feature>
<organism evidence="2 3">
    <name type="scientific">Acetobacterium wieringae</name>
    <dbReference type="NCBI Taxonomy" id="52694"/>
    <lineage>
        <taxon>Bacteria</taxon>
        <taxon>Bacillati</taxon>
        <taxon>Bacillota</taxon>
        <taxon>Clostridia</taxon>
        <taxon>Eubacteriales</taxon>
        <taxon>Eubacteriaceae</taxon>
        <taxon>Acetobacterium</taxon>
    </lineage>
</organism>
<dbReference type="EMBL" id="LKEU01000037">
    <property type="protein sequence ID" value="OFV69610.1"/>
    <property type="molecule type" value="Genomic_DNA"/>
</dbReference>
<dbReference type="AlphaFoldDB" id="A0A1F2PDW6"/>
<accession>A0A1F2PDW6</accession>
<keyword evidence="1" id="KW-0812">Transmembrane</keyword>
<proteinExistence type="predicted"/>
<evidence type="ECO:0000313" key="3">
    <source>
        <dbReference type="Proteomes" id="UP000176244"/>
    </source>
</evidence>
<dbReference type="STRING" id="52694.ACWI_27470"/>
<protein>
    <submittedName>
        <fullName evidence="2">Uncharacterized protein</fullName>
    </submittedName>
</protein>
<keyword evidence="1" id="KW-0472">Membrane</keyword>
<evidence type="ECO:0000256" key="1">
    <source>
        <dbReference type="SAM" id="Phobius"/>
    </source>
</evidence>
<keyword evidence="1" id="KW-1133">Transmembrane helix</keyword>
<evidence type="ECO:0000313" key="2">
    <source>
        <dbReference type="EMBL" id="OFV69610.1"/>
    </source>
</evidence>
<dbReference type="Proteomes" id="UP000176244">
    <property type="component" value="Unassembled WGS sequence"/>
</dbReference>
<reference evidence="2 3" key="1">
    <citation type="submission" date="2015-09" db="EMBL/GenBank/DDBJ databases">
        <title>Genome sequence of Acetobacterium wieringae DSM 1911.</title>
        <authorList>
            <person name="Poehlein A."/>
            <person name="Bengelsdorf F.R."/>
            <person name="Schiel-Bengelsdorf B."/>
            <person name="Duerre P."/>
            <person name="Daniel R."/>
        </authorList>
    </citation>
    <scope>NUCLEOTIDE SEQUENCE [LARGE SCALE GENOMIC DNA]</scope>
    <source>
        <strain evidence="2 3">DSM 1911</strain>
    </source>
</reference>
<name>A0A1F2PDW6_9FIRM</name>